<reference evidence="2" key="1">
    <citation type="submission" date="2020-03" db="EMBL/GenBank/DDBJ databases">
        <authorList>
            <person name="Weist P."/>
        </authorList>
    </citation>
    <scope>NUCLEOTIDE SEQUENCE</scope>
</reference>
<accession>A0A9N7TQ84</accession>
<keyword evidence="3" id="KW-1185">Reference proteome</keyword>
<protein>
    <submittedName>
        <fullName evidence="2">Uncharacterized protein</fullName>
    </submittedName>
</protein>
<evidence type="ECO:0000313" key="3">
    <source>
        <dbReference type="Proteomes" id="UP001153269"/>
    </source>
</evidence>
<gene>
    <name evidence="2" type="ORF">PLEPLA_LOCUS4957</name>
</gene>
<comment type="caution">
    <text evidence="2">The sequence shown here is derived from an EMBL/GenBank/DDBJ whole genome shotgun (WGS) entry which is preliminary data.</text>
</comment>
<evidence type="ECO:0000313" key="2">
    <source>
        <dbReference type="EMBL" id="CAB1417156.1"/>
    </source>
</evidence>
<dbReference type="AlphaFoldDB" id="A0A9N7TQ84"/>
<name>A0A9N7TQ84_PLEPL</name>
<proteinExistence type="predicted"/>
<feature type="region of interest" description="Disordered" evidence="1">
    <location>
        <begin position="72"/>
        <end position="102"/>
    </location>
</feature>
<feature type="compositionally biased region" description="Polar residues" evidence="1">
    <location>
        <begin position="86"/>
        <end position="98"/>
    </location>
</feature>
<sequence length="415" mass="43199">MRDEDNVHTLAERWLLCHSMEILPPPPPNSPFKFKLQHSLVVLLNHEANLSLYRSSSGRVGIPVIMAPANSPVPPAERVSGGGSRENCQNAPSATSLTPPHVSNRCSDQRHMDRFLSQTPANITVLVLGRKLCHTSTDNELNEQEEPLAARRLLGRRLQSCGLEAVSAAGLERLEKAAGCVEQPRAACPPQSVPGSVCLPAQSVSGSVCPRLSVSPAQSVPGSVCLRLSLSVSGSVCPRLSVSPAQSVSGSVCLRLSVSPAQCVSGSVCLRLSLSPAQSVPGSVCPRLSLSPAQSVSGSVCLRLSLSPAQSVSGSVCLLLSVSPAQCVSGSVCLRLSLSPAQCVPGSVCLRLSLSPAQCVSGSVCPRLSLSPAQSVSGSVCLRLSLSPAQCVSGSVCLRLRDVSFSISWTSVTDF</sequence>
<organism evidence="2 3">
    <name type="scientific">Pleuronectes platessa</name>
    <name type="common">European plaice</name>
    <dbReference type="NCBI Taxonomy" id="8262"/>
    <lineage>
        <taxon>Eukaryota</taxon>
        <taxon>Metazoa</taxon>
        <taxon>Chordata</taxon>
        <taxon>Craniata</taxon>
        <taxon>Vertebrata</taxon>
        <taxon>Euteleostomi</taxon>
        <taxon>Actinopterygii</taxon>
        <taxon>Neopterygii</taxon>
        <taxon>Teleostei</taxon>
        <taxon>Neoteleostei</taxon>
        <taxon>Acanthomorphata</taxon>
        <taxon>Carangaria</taxon>
        <taxon>Pleuronectiformes</taxon>
        <taxon>Pleuronectoidei</taxon>
        <taxon>Pleuronectidae</taxon>
        <taxon>Pleuronectes</taxon>
    </lineage>
</organism>
<evidence type="ECO:0000256" key="1">
    <source>
        <dbReference type="SAM" id="MobiDB-lite"/>
    </source>
</evidence>
<dbReference type="EMBL" id="CADEAL010000249">
    <property type="protein sequence ID" value="CAB1417156.1"/>
    <property type="molecule type" value="Genomic_DNA"/>
</dbReference>
<dbReference type="Proteomes" id="UP001153269">
    <property type="component" value="Unassembled WGS sequence"/>
</dbReference>